<dbReference type="InterPro" id="IPR036291">
    <property type="entry name" value="NAD(P)-bd_dom_sf"/>
</dbReference>
<proteinExistence type="inferred from homology"/>
<comment type="similarity">
    <text evidence="1 3">Belongs to the short-chain dehydrogenases/reductases (SDR) family.</text>
</comment>
<dbReference type="EMBL" id="KZ805342">
    <property type="protein sequence ID" value="PVI02482.1"/>
    <property type="molecule type" value="Genomic_DNA"/>
</dbReference>
<keyword evidence="2" id="KW-0560">Oxidoreductase</keyword>
<dbReference type="OrthoDB" id="2102561at2759"/>
<reference evidence="4 5" key="1">
    <citation type="journal article" date="2018" name="Sci. Rep.">
        <title>Comparative genomics provides insights into the lifestyle and reveals functional heterogeneity of dark septate endophytic fungi.</title>
        <authorList>
            <person name="Knapp D.G."/>
            <person name="Nemeth J.B."/>
            <person name="Barry K."/>
            <person name="Hainaut M."/>
            <person name="Henrissat B."/>
            <person name="Johnson J."/>
            <person name="Kuo A."/>
            <person name="Lim J.H.P."/>
            <person name="Lipzen A."/>
            <person name="Nolan M."/>
            <person name="Ohm R.A."/>
            <person name="Tamas L."/>
            <person name="Grigoriev I.V."/>
            <person name="Spatafora J.W."/>
            <person name="Nagy L.G."/>
            <person name="Kovacs G.M."/>
        </authorList>
    </citation>
    <scope>NUCLEOTIDE SEQUENCE [LARGE SCALE GENOMIC DNA]</scope>
    <source>
        <strain evidence="4 5">DSE2036</strain>
    </source>
</reference>
<dbReference type="PANTHER" id="PTHR44169:SF6">
    <property type="entry name" value="NADPH-DEPENDENT 1-ACYLDIHYDROXYACETONE PHOSPHATE REDUCTASE"/>
    <property type="match status" value="1"/>
</dbReference>
<dbReference type="PRINTS" id="PR00080">
    <property type="entry name" value="SDRFAMILY"/>
</dbReference>
<evidence type="ECO:0000313" key="4">
    <source>
        <dbReference type="EMBL" id="PVI02482.1"/>
    </source>
</evidence>
<dbReference type="Pfam" id="PF00106">
    <property type="entry name" value="adh_short"/>
    <property type="match status" value="1"/>
</dbReference>
<evidence type="ECO:0000256" key="1">
    <source>
        <dbReference type="ARBA" id="ARBA00006484"/>
    </source>
</evidence>
<keyword evidence="5" id="KW-1185">Reference proteome</keyword>
<accession>A0A2V1DX25</accession>
<evidence type="ECO:0000256" key="2">
    <source>
        <dbReference type="ARBA" id="ARBA00023002"/>
    </source>
</evidence>
<dbReference type="GO" id="GO:0005811">
    <property type="term" value="C:lipid droplet"/>
    <property type="evidence" value="ECO:0007669"/>
    <property type="project" value="TreeGrafter"/>
</dbReference>
<dbReference type="GO" id="GO:0019433">
    <property type="term" value="P:triglyceride catabolic process"/>
    <property type="evidence" value="ECO:0007669"/>
    <property type="project" value="TreeGrafter"/>
</dbReference>
<protein>
    <submittedName>
        <fullName evidence="4">NAD(P)-binding protein</fullName>
    </submittedName>
</protein>
<dbReference type="PRINTS" id="PR00081">
    <property type="entry name" value="GDHRDH"/>
</dbReference>
<gene>
    <name evidence="4" type="ORF">DM02DRAFT_717324</name>
</gene>
<dbReference type="AlphaFoldDB" id="A0A2V1DX25"/>
<evidence type="ECO:0000256" key="3">
    <source>
        <dbReference type="RuleBase" id="RU000363"/>
    </source>
</evidence>
<sequence>MSTQKTVLITGCSTGIGASLVTAFQKRNHLVIATARNPSSLSQFSSLPNVHCLALDVTSASSIQACVEQVGKILGDGPDDEQHHHRGGLDYVVNNAGMGYDMPVLDIDVEQAKKVYETNFWGVVRVVQGFAGLVVKAKGTVVVVATSLAYLNWPYKSTYGTSKAAVTLLAETLRLELAPFGVKVLTIVTGGVQSDFLAKLTDVKLPETSLYRGVEKQFQSSAVMSGEKFMPTVEYAEQVVTDIVGGKEGKVWRGSNSVMARLAVSVFPQWVIDRIVSKDTGLDQLAAMQK</sequence>
<dbReference type="Proteomes" id="UP000244855">
    <property type="component" value="Unassembled WGS sequence"/>
</dbReference>
<dbReference type="GO" id="GO:0005783">
    <property type="term" value="C:endoplasmic reticulum"/>
    <property type="evidence" value="ECO:0007669"/>
    <property type="project" value="TreeGrafter"/>
</dbReference>
<dbReference type="SUPFAM" id="SSF51735">
    <property type="entry name" value="NAD(P)-binding Rossmann-fold domains"/>
    <property type="match status" value="1"/>
</dbReference>
<dbReference type="GO" id="GO:0006654">
    <property type="term" value="P:phosphatidic acid biosynthetic process"/>
    <property type="evidence" value="ECO:0007669"/>
    <property type="project" value="TreeGrafter"/>
</dbReference>
<evidence type="ECO:0000313" key="5">
    <source>
        <dbReference type="Proteomes" id="UP000244855"/>
    </source>
</evidence>
<dbReference type="STRING" id="97972.A0A2V1DX25"/>
<dbReference type="PANTHER" id="PTHR44169">
    <property type="entry name" value="NADPH-DEPENDENT 1-ACYLDIHYDROXYACETONE PHOSPHATE REDUCTASE"/>
    <property type="match status" value="1"/>
</dbReference>
<dbReference type="CDD" id="cd05374">
    <property type="entry name" value="17beta-HSD-like_SDR_c"/>
    <property type="match status" value="1"/>
</dbReference>
<organism evidence="4 5">
    <name type="scientific">Periconia macrospinosa</name>
    <dbReference type="NCBI Taxonomy" id="97972"/>
    <lineage>
        <taxon>Eukaryota</taxon>
        <taxon>Fungi</taxon>
        <taxon>Dikarya</taxon>
        <taxon>Ascomycota</taxon>
        <taxon>Pezizomycotina</taxon>
        <taxon>Dothideomycetes</taxon>
        <taxon>Pleosporomycetidae</taxon>
        <taxon>Pleosporales</taxon>
        <taxon>Massarineae</taxon>
        <taxon>Periconiaceae</taxon>
        <taxon>Periconia</taxon>
    </lineage>
</organism>
<name>A0A2V1DX25_9PLEO</name>
<dbReference type="InterPro" id="IPR002347">
    <property type="entry name" value="SDR_fam"/>
</dbReference>
<dbReference type="Gene3D" id="3.40.50.720">
    <property type="entry name" value="NAD(P)-binding Rossmann-like Domain"/>
    <property type="match status" value="1"/>
</dbReference>
<dbReference type="GO" id="GO:0004806">
    <property type="term" value="F:triacylglycerol lipase activity"/>
    <property type="evidence" value="ECO:0007669"/>
    <property type="project" value="TreeGrafter"/>
</dbReference>
<dbReference type="GO" id="GO:0000140">
    <property type="term" value="F:acylglycerone-phosphate reductase (NADP+) activity"/>
    <property type="evidence" value="ECO:0007669"/>
    <property type="project" value="TreeGrafter"/>
</dbReference>